<reference evidence="3 4" key="1">
    <citation type="submission" date="2024-09" db="EMBL/GenBank/DDBJ databases">
        <authorList>
            <person name="Sun Q."/>
            <person name="Mori K."/>
        </authorList>
    </citation>
    <scope>NUCLEOTIDE SEQUENCE [LARGE SCALE GENOMIC DNA]</scope>
    <source>
        <strain evidence="3 4">NCAIM B.02301</strain>
    </source>
</reference>
<dbReference type="Gene3D" id="3.40.50.1820">
    <property type="entry name" value="alpha/beta hydrolase"/>
    <property type="match status" value="1"/>
</dbReference>
<dbReference type="Pfam" id="PF12146">
    <property type="entry name" value="Hydrolase_4"/>
    <property type="match status" value="1"/>
</dbReference>
<name>A0ABV6NE05_9BACI</name>
<dbReference type="InterPro" id="IPR029058">
    <property type="entry name" value="AB_hydrolase_fold"/>
</dbReference>
<dbReference type="RefSeq" id="WP_273845066.1">
    <property type="nucleotide sequence ID" value="NZ_JAQQWT010000011.1"/>
</dbReference>
<evidence type="ECO:0000259" key="2">
    <source>
        <dbReference type="Pfam" id="PF12146"/>
    </source>
</evidence>
<keyword evidence="4" id="KW-1185">Reference proteome</keyword>
<dbReference type="PANTHER" id="PTHR43265">
    <property type="entry name" value="ESTERASE ESTD"/>
    <property type="match status" value="1"/>
</dbReference>
<dbReference type="InterPro" id="IPR002471">
    <property type="entry name" value="Pept_S9_AS"/>
</dbReference>
<organism evidence="3 4">
    <name type="scientific">Halalkalibacter alkalisediminis</name>
    <dbReference type="NCBI Taxonomy" id="935616"/>
    <lineage>
        <taxon>Bacteria</taxon>
        <taxon>Bacillati</taxon>
        <taxon>Bacillota</taxon>
        <taxon>Bacilli</taxon>
        <taxon>Bacillales</taxon>
        <taxon>Bacillaceae</taxon>
        <taxon>Halalkalibacter</taxon>
    </lineage>
</organism>
<feature type="domain" description="Serine aminopeptidase S33" evidence="2">
    <location>
        <begin position="55"/>
        <end position="275"/>
    </location>
</feature>
<dbReference type="GO" id="GO:0016787">
    <property type="term" value="F:hydrolase activity"/>
    <property type="evidence" value="ECO:0007669"/>
    <property type="project" value="UniProtKB-KW"/>
</dbReference>
<dbReference type="PANTHER" id="PTHR43265:SF1">
    <property type="entry name" value="ESTERASE ESTD"/>
    <property type="match status" value="1"/>
</dbReference>
<evidence type="ECO:0000256" key="1">
    <source>
        <dbReference type="ARBA" id="ARBA00022801"/>
    </source>
</evidence>
<dbReference type="PROSITE" id="PS00708">
    <property type="entry name" value="PRO_ENDOPEP_SER"/>
    <property type="match status" value="1"/>
</dbReference>
<accession>A0ABV6NE05</accession>
<dbReference type="EMBL" id="JBHLTR010000007">
    <property type="protein sequence ID" value="MFC0558992.1"/>
    <property type="molecule type" value="Genomic_DNA"/>
</dbReference>
<dbReference type="Proteomes" id="UP001589833">
    <property type="component" value="Unassembled WGS sequence"/>
</dbReference>
<proteinExistence type="predicted"/>
<sequence length="318" mass="35486">MKEREVQFKSISGMNIFGTLTQPTSMDQRRPAILLVPGSGPLDRNGNGKRKSQTLNLYNQLASFLTEQGFITLRYDKRGTGKSEASFMETGFWDLVEDARAAIQTLKEEPAVDPKRIFVIGHSEGGILAPEIVKGHNLAGLILVAGAAQSLPEALAFQREQTVQELKNVKGIKGKLLSLFNVGEKAEKQGQKFDQKILRSTKDVVRYQGIKINAKWFREHATYNIYEGLVEIDCPVLAVTGSKDLQVMPERVYETVKYTKVETEAHIVDGMNHMLRDQADDVGILQLKKAYKDVGSQPLSPPFLELVKMWLNKHVSSG</sequence>
<dbReference type="SUPFAM" id="SSF53474">
    <property type="entry name" value="alpha/beta-Hydrolases"/>
    <property type="match status" value="1"/>
</dbReference>
<evidence type="ECO:0000313" key="4">
    <source>
        <dbReference type="Proteomes" id="UP001589833"/>
    </source>
</evidence>
<dbReference type="InterPro" id="IPR053145">
    <property type="entry name" value="AB_hydrolase_Est10"/>
</dbReference>
<protein>
    <submittedName>
        <fullName evidence="3">Alpha/beta hydrolase</fullName>
    </submittedName>
</protein>
<gene>
    <name evidence="3" type="ORF">ACFFH4_08000</name>
</gene>
<comment type="caution">
    <text evidence="3">The sequence shown here is derived from an EMBL/GenBank/DDBJ whole genome shotgun (WGS) entry which is preliminary data.</text>
</comment>
<dbReference type="InterPro" id="IPR022742">
    <property type="entry name" value="Hydrolase_4"/>
</dbReference>
<evidence type="ECO:0000313" key="3">
    <source>
        <dbReference type="EMBL" id="MFC0558992.1"/>
    </source>
</evidence>
<keyword evidence="1 3" id="KW-0378">Hydrolase</keyword>